<gene>
    <name evidence="3" type="ORF">H1W37_17135</name>
</gene>
<evidence type="ECO:0000313" key="4">
    <source>
        <dbReference type="Proteomes" id="UP000559404"/>
    </source>
</evidence>
<dbReference type="PANTHER" id="PTHR31862">
    <property type="entry name" value="UPF0261 DOMAIN PROTEIN (AFU_ORTHOLOGUE AFUA_1G10120)"/>
    <property type="match status" value="1"/>
</dbReference>
<dbReference type="InterPro" id="IPR009057">
    <property type="entry name" value="Homeodomain-like_sf"/>
</dbReference>
<keyword evidence="1" id="KW-0902">Two-component regulatory system</keyword>
<dbReference type="InterPro" id="IPR009215">
    <property type="entry name" value="TIM-br_IGPS-like"/>
</dbReference>
<accession>A0A838XUJ3</accession>
<dbReference type="PRINTS" id="PR01590">
    <property type="entry name" value="HTHFIS"/>
</dbReference>
<organism evidence="3 4">
    <name type="scientific">Stappia taiwanensis</name>
    <dbReference type="NCBI Taxonomy" id="992267"/>
    <lineage>
        <taxon>Bacteria</taxon>
        <taxon>Pseudomonadati</taxon>
        <taxon>Pseudomonadota</taxon>
        <taxon>Alphaproteobacteria</taxon>
        <taxon>Hyphomicrobiales</taxon>
        <taxon>Stappiaceae</taxon>
        <taxon>Stappia</taxon>
    </lineage>
</organism>
<dbReference type="Pfam" id="PF02954">
    <property type="entry name" value="HTH_8"/>
    <property type="match status" value="1"/>
</dbReference>
<dbReference type="SUPFAM" id="SSF51621">
    <property type="entry name" value="Phosphoenolpyruvate/pyruvate domain"/>
    <property type="match status" value="1"/>
</dbReference>
<keyword evidence="4" id="KW-1185">Reference proteome</keyword>
<dbReference type="InterPro" id="IPR002197">
    <property type="entry name" value="HTH_Fis"/>
</dbReference>
<dbReference type="Pfam" id="PF09370">
    <property type="entry name" value="PEP_hydrolase"/>
    <property type="match status" value="1"/>
</dbReference>
<dbReference type="RefSeq" id="WP_181761585.1">
    <property type="nucleotide sequence ID" value="NZ_BMCR01000001.1"/>
</dbReference>
<dbReference type="GO" id="GO:0016787">
    <property type="term" value="F:hydrolase activity"/>
    <property type="evidence" value="ECO:0007669"/>
    <property type="project" value="UniProtKB-KW"/>
</dbReference>
<keyword evidence="3" id="KW-0670">Pyruvate</keyword>
<dbReference type="InterPro" id="IPR051353">
    <property type="entry name" value="Tobamovirus_resist_UPF0261"/>
</dbReference>
<dbReference type="EMBL" id="JACEON010000018">
    <property type="protein sequence ID" value="MBA4613387.1"/>
    <property type="molecule type" value="Genomic_DNA"/>
</dbReference>
<dbReference type="GO" id="GO:0043565">
    <property type="term" value="F:sequence-specific DNA binding"/>
    <property type="evidence" value="ECO:0007669"/>
    <property type="project" value="InterPro"/>
</dbReference>
<dbReference type="Gene3D" id="1.10.10.60">
    <property type="entry name" value="Homeodomain-like"/>
    <property type="match status" value="1"/>
</dbReference>
<feature type="domain" description="Sigma-54 factor interaction" evidence="2">
    <location>
        <begin position="277"/>
        <end position="494"/>
    </location>
</feature>
<proteinExistence type="predicted"/>
<protein>
    <submittedName>
        <fullName evidence="3">Phosphoenolpyruvate hydrolase family protein</fullName>
    </submittedName>
</protein>
<dbReference type="Gene3D" id="3.20.20.70">
    <property type="entry name" value="Aldolase class I"/>
    <property type="match status" value="1"/>
</dbReference>
<sequence>MDLVVGAVVGSGIAAHAAELGGADFLLAINAGRLRNMGAPSIASTLPTHDADTISIDVAMREILPRAQVPVFLGVNCWGQAGDPAAPGRRARELGFAGVVNFPPVMLLSASLREVLATVGIGAETEIAILRAAQDLGLQSLYYCGSAEEARRAAEAGLRNILYNFGWNVGGRLGHEARMSLEEAGAIAHSIGRLIKRVDPSIRFFLEGGPIDTSDDLAHVALHAPIDGYVGGSTLDRLPFEASVANRIAGYKQAGEARRQIVAGDQEVLDWSRPFGFVGRAPCLIAFLKTLRKMCASAHPLRVVCESGLDDGPVIGALSKGAGEAVRIVDAAQESLASHAVRRLLGHQRGDLTTLGLLTDPTTRVVVLRNAHLIPKGGQRRLAMRLRRETVAHPKTRASLKLTARLVVIDEGGGDAAALVPELSALLEGWTVTYPPVRARSADIVELIEARMAGVGRPPRQVPRFSAAAVQVLRGHLWAANDLEIDRVVGVMTSLGHDGELSPEDVRGIIGNAAGALAGATVLDAKTRLIDALWRNGFHRGKTAAALGISRKTLYNRMRRYGVTG</sequence>
<dbReference type="GO" id="GO:0005524">
    <property type="term" value="F:ATP binding"/>
    <property type="evidence" value="ECO:0007669"/>
    <property type="project" value="InterPro"/>
</dbReference>
<dbReference type="GO" id="GO:0000160">
    <property type="term" value="P:phosphorelay signal transduction system"/>
    <property type="evidence" value="ECO:0007669"/>
    <property type="project" value="UniProtKB-KW"/>
</dbReference>
<dbReference type="InterPro" id="IPR002078">
    <property type="entry name" value="Sigma_54_int"/>
</dbReference>
<dbReference type="InterPro" id="IPR015813">
    <property type="entry name" value="Pyrv/PenolPyrv_kinase-like_dom"/>
</dbReference>
<evidence type="ECO:0000313" key="3">
    <source>
        <dbReference type="EMBL" id="MBA4613387.1"/>
    </source>
</evidence>
<name>A0A838XUJ3_9HYPH</name>
<dbReference type="PROSITE" id="PS50045">
    <property type="entry name" value="SIGMA54_INTERACT_4"/>
    <property type="match status" value="1"/>
</dbReference>
<comment type="caution">
    <text evidence="3">The sequence shown here is derived from an EMBL/GenBank/DDBJ whole genome shotgun (WGS) entry which is preliminary data.</text>
</comment>
<dbReference type="AlphaFoldDB" id="A0A838XUJ3"/>
<dbReference type="SUPFAM" id="SSF46689">
    <property type="entry name" value="Homeodomain-like"/>
    <property type="match status" value="1"/>
</dbReference>
<keyword evidence="3" id="KW-0378">Hydrolase</keyword>
<dbReference type="Proteomes" id="UP000559404">
    <property type="component" value="Unassembled WGS sequence"/>
</dbReference>
<dbReference type="PANTHER" id="PTHR31862:SF1">
    <property type="entry name" value="UPF0261 DOMAIN PROTEIN (AFU_ORTHOLOGUE AFUA_1G10120)"/>
    <property type="match status" value="1"/>
</dbReference>
<evidence type="ECO:0000259" key="2">
    <source>
        <dbReference type="PROSITE" id="PS50045"/>
    </source>
</evidence>
<dbReference type="InterPro" id="IPR013785">
    <property type="entry name" value="Aldolase_TIM"/>
</dbReference>
<reference evidence="3 4" key="2">
    <citation type="submission" date="2020-08" db="EMBL/GenBank/DDBJ databases">
        <title>Stappia taiwanensis sp. nov., isolated from a coastal thermal spring.</title>
        <authorList>
            <person name="Kampfer P."/>
        </authorList>
    </citation>
    <scope>NUCLEOTIDE SEQUENCE [LARGE SCALE GENOMIC DNA]</scope>
    <source>
        <strain evidence="3 4">DSM 23284</strain>
    </source>
</reference>
<evidence type="ECO:0000256" key="1">
    <source>
        <dbReference type="ARBA" id="ARBA00023012"/>
    </source>
</evidence>
<reference evidence="3 4" key="1">
    <citation type="submission" date="2020-07" db="EMBL/GenBank/DDBJ databases">
        <authorList>
            <person name="Li M."/>
        </authorList>
    </citation>
    <scope>NUCLEOTIDE SEQUENCE [LARGE SCALE GENOMIC DNA]</scope>
    <source>
        <strain evidence="3 4">DSM 23284</strain>
    </source>
</reference>
<dbReference type="GO" id="GO:0006355">
    <property type="term" value="P:regulation of DNA-templated transcription"/>
    <property type="evidence" value="ECO:0007669"/>
    <property type="project" value="InterPro"/>
</dbReference>